<dbReference type="GO" id="GO:0005886">
    <property type="term" value="C:plasma membrane"/>
    <property type="evidence" value="ECO:0007669"/>
    <property type="project" value="UniProtKB-SubCell"/>
</dbReference>
<evidence type="ECO:0000256" key="1">
    <source>
        <dbReference type="ARBA" id="ARBA00004651"/>
    </source>
</evidence>
<accession>A0A0N0VLD7</accession>
<evidence type="ECO:0000256" key="6">
    <source>
        <dbReference type="ARBA" id="ARBA00022989"/>
    </source>
</evidence>
<evidence type="ECO:0000313" key="11">
    <source>
        <dbReference type="Proteomes" id="UP000038011"/>
    </source>
</evidence>
<keyword evidence="7 8" id="KW-0472">Membrane</keyword>
<dbReference type="GO" id="GO:0055085">
    <property type="term" value="P:transmembrane transport"/>
    <property type="evidence" value="ECO:0007669"/>
    <property type="project" value="InterPro"/>
</dbReference>
<dbReference type="OrthoDB" id="9807047at2"/>
<feature type="transmembrane region" description="Helical" evidence="8">
    <location>
        <begin position="77"/>
        <end position="105"/>
    </location>
</feature>
<dbReference type="CDD" id="cd06261">
    <property type="entry name" value="TM_PBP2"/>
    <property type="match status" value="1"/>
</dbReference>
<organism evidence="10 11">
    <name type="scientific">Ahrensia marina</name>
    <dbReference type="NCBI Taxonomy" id="1514904"/>
    <lineage>
        <taxon>Bacteria</taxon>
        <taxon>Pseudomonadati</taxon>
        <taxon>Pseudomonadota</taxon>
        <taxon>Alphaproteobacteria</taxon>
        <taxon>Hyphomicrobiales</taxon>
        <taxon>Ahrensiaceae</taxon>
        <taxon>Ahrensia</taxon>
    </lineage>
</organism>
<dbReference type="STRING" id="1514904.SU32_15845"/>
<sequence>MISSKTNVDRRRIMLLGLLVPPTLFLLVFFIVPLTIMVIYSWLEPGLYGGVVWNFYDLNYGRILGWADSRYEKFDPVYLAIFFKSVRLALTTVLICLFVCYPAAFWISKMSDTKKNLFLFLVTLPFFVSLIVRLFAWVLILRPTGFLNQALMGTGLISEPLQIIFTDTAVIIGMTYVFIPFMFLPLYASIEKLDMSLLESSSDLGATRLQTFRRVILPLTLPGIIGGSIIVFIPALGNFIVPSLLGGAKVLMIGNLIEQQFLSARNWPFGSALGMIVMAAILVLLVYYVKMMTREDRLARTPSIKEVQ</sequence>
<dbReference type="AlphaFoldDB" id="A0A0N0VLD7"/>
<evidence type="ECO:0000256" key="8">
    <source>
        <dbReference type="RuleBase" id="RU363032"/>
    </source>
</evidence>
<dbReference type="InterPro" id="IPR000515">
    <property type="entry name" value="MetI-like"/>
</dbReference>
<feature type="transmembrane region" description="Helical" evidence="8">
    <location>
        <begin position="215"/>
        <end position="233"/>
    </location>
</feature>
<evidence type="ECO:0000313" key="10">
    <source>
        <dbReference type="EMBL" id="KPB00044.1"/>
    </source>
</evidence>
<dbReference type="Proteomes" id="UP000038011">
    <property type="component" value="Unassembled WGS sequence"/>
</dbReference>
<dbReference type="PANTHER" id="PTHR42929:SF1">
    <property type="entry name" value="INNER MEMBRANE ABC TRANSPORTER PERMEASE PROTEIN YDCU-RELATED"/>
    <property type="match status" value="1"/>
</dbReference>
<dbReference type="PANTHER" id="PTHR42929">
    <property type="entry name" value="INNER MEMBRANE ABC TRANSPORTER PERMEASE PROTEIN YDCU-RELATED-RELATED"/>
    <property type="match status" value="1"/>
</dbReference>
<evidence type="ECO:0000256" key="3">
    <source>
        <dbReference type="ARBA" id="ARBA00022448"/>
    </source>
</evidence>
<evidence type="ECO:0000256" key="4">
    <source>
        <dbReference type="ARBA" id="ARBA00022475"/>
    </source>
</evidence>
<feature type="domain" description="ABC transmembrane type-1" evidence="9">
    <location>
        <begin position="82"/>
        <end position="288"/>
    </location>
</feature>
<reference evidence="10 11" key="1">
    <citation type="submission" date="2015-01" db="EMBL/GenBank/DDBJ databases">
        <title>Ahrensia donghaiensis sp. nov., a novel dimethylsulphoniopropionate-cleavage bacterium isolated from seawater and emended descriptions of the genus Ahrensia and Ahrensia kielensis.</title>
        <authorList>
            <person name="Liu J."/>
        </authorList>
    </citation>
    <scope>NUCLEOTIDE SEQUENCE [LARGE SCALE GENOMIC DNA]</scope>
    <source>
        <strain evidence="10 11">LZD062</strain>
    </source>
</reference>
<keyword evidence="6 8" id="KW-1133">Transmembrane helix</keyword>
<name>A0A0N0VLD7_9HYPH</name>
<evidence type="ECO:0000259" key="9">
    <source>
        <dbReference type="PROSITE" id="PS50928"/>
    </source>
</evidence>
<dbReference type="Gene3D" id="1.10.3720.10">
    <property type="entry name" value="MetI-like"/>
    <property type="match status" value="1"/>
</dbReference>
<feature type="transmembrane region" description="Helical" evidence="8">
    <location>
        <begin position="161"/>
        <end position="188"/>
    </location>
</feature>
<dbReference type="Pfam" id="PF00528">
    <property type="entry name" value="BPD_transp_1"/>
    <property type="match status" value="1"/>
</dbReference>
<comment type="similarity">
    <text evidence="2">Belongs to the binding-protein-dependent transport system permease family. CysTW subfamily.</text>
</comment>
<keyword evidence="4" id="KW-1003">Cell membrane</keyword>
<dbReference type="SUPFAM" id="SSF161098">
    <property type="entry name" value="MetI-like"/>
    <property type="match status" value="1"/>
</dbReference>
<dbReference type="EMBL" id="JXMU01000032">
    <property type="protein sequence ID" value="KPB00044.1"/>
    <property type="molecule type" value="Genomic_DNA"/>
</dbReference>
<evidence type="ECO:0000256" key="7">
    <source>
        <dbReference type="ARBA" id="ARBA00023136"/>
    </source>
</evidence>
<dbReference type="RefSeq" id="WP_054000358.1">
    <property type="nucleotide sequence ID" value="NZ_JXMU01000032.1"/>
</dbReference>
<feature type="transmembrane region" description="Helical" evidence="8">
    <location>
        <begin position="12"/>
        <end position="43"/>
    </location>
</feature>
<dbReference type="InterPro" id="IPR035906">
    <property type="entry name" value="MetI-like_sf"/>
</dbReference>
<gene>
    <name evidence="10" type="ORF">SU32_15845</name>
</gene>
<comment type="subcellular location">
    <subcellularLocation>
        <location evidence="1 8">Cell membrane</location>
        <topology evidence="1 8">Multi-pass membrane protein</topology>
    </subcellularLocation>
</comment>
<dbReference type="PROSITE" id="PS50928">
    <property type="entry name" value="ABC_TM1"/>
    <property type="match status" value="1"/>
</dbReference>
<protein>
    <submittedName>
        <fullName evidence="10">Spermidine/putrescine ABC transporter permease</fullName>
    </submittedName>
</protein>
<keyword evidence="3 8" id="KW-0813">Transport</keyword>
<dbReference type="PATRIC" id="fig|1514904.3.peg.2576"/>
<keyword evidence="5 8" id="KW-0812">Transmembrane</keyword>
<evidence type="ECO:0000256" key="2">
    <source>
        <dbReference type="ARBA" id="ARBA00007069"/>
    </source>
</evidence>
<feature type="transmembrane region" description="Helical" evidence="8">
    <location>
        <begin position="117"/>
        <end position="141"/>
    </location>
</feature>
<feature type="transmembrane region" description="Helical" evidence="8">
    <location>
        <begin position="269"/>
        <end position="289"/>
    </location>
</feature>
<evidence type="ECO:0000256" key="5">
    <source>
        <dbReference type="ARBA" id="ARBA00022692"/>
    </source>
</evidence>
<keyword evidence="11" id="KW-1185">Reference proteome</keyword>
<comment type="caution">
    <text evidence="10">The sequence shown here is derived from an EMBL/GenBank/DDBJ whole genome shotgun (WGS) entry which is preliminary data.</text>
</comment>
<proteinExistence type="inferred from homology"/>